<dbReference type="EMBL" id="BGZK01000876">
    <property type="protein sequence ID" value="GBP63690.1"/>
    <property type="molecule type" value="Genomic_DNA"/>
</dbReference>
<feature type="region of interest" description="Disordered" evidence="1">
    <location>
        <begin position="36"/>
        <end position="65"/>
    </location>
</feature>
<evidence type="ECO:0000313" key="2">
    <source>
        <dbReference type="EMBL" id="GBP63690.1"/>
    </source>
</evidence>
<gene>
    <name evidence="2" type="ORF">EVAR_82050_1</name>
</gene>
<accession>A0A4C1XKQ3</accession>
<name>A0A4C1XKQ3_EUMVA</name>
<comment type="caution">
    <text evidence="2">The sequence shown here is derived from an EMBL/GenBank/DDBJ whole genome shotgun (WGS) entry which is preliminary data.</text>
</comment>
<protein>
    <submittedName>
        <fullName evidence="2">Uncharacterized protein</fullName>
    </submittedName>
</protein>
<evidence type="ECO:0000256" key="1">
    <source>
        <dbReference type="SAM" id="MobiDB-lite"/>
    </source>
</evidence>
<dbReference type="Proteomes" id="UP000299102">
    <property type="component" value="Unassembled WGS sequence"/>
</dbReference>
<keyword evidence="3" id="KW-1185">Reference proteome</keyword>
<evidence type="ECO:0000313" key="3">
    <source>
        <dbReference type="Proteomes" id="UP000299102"/>
    </source>
</evidence>
<proteinExistence type="predicted"/>
<sequence>MLVYNRLCLSDCLAGLLGFPTRSTHLVVGIPFRQHTHAGHGRARGADALQGSGHEEHAVGPAEGEDWKERIVGALRDRVRRRDTRMRSVVNGQTQDERCVEKNCNISNIPEYGSF</sequence>
<dbReference type="AlphaFoldDB" id="A0A4C1XKQ3"/>
<organism evidence="2 3">
    <name type="scientific">Eumeta variegata</name>
    <name type="common">Bagworm moth</name>
    <name type="synonym">Eumeta japonica</name>
    <dbReference type="NCBI Taxonomy" id="151549"/>
    <lineage>
        <taxon>Eukaryota</taxon>
        <taxon>Metazoa</taxon>
        <taxon>Ecdysozoa</taxon>
        <taxon>Arthropoda</taxon>
        <taxon>Hexapoda</taxon>
        <taxon>Insecta</taxon>
        <taxon>Pterygota</taxon>
        <taxon>Neoptera</taxon>
        <taxon>Endopterygota</taxon>
        <taxon>Lepidoptera</taxon>
        <taxon>Glossata</taxon>
        <taxon>Ditrysia</taxon>
        <taxon>Tineoidea</taxon>
        <taxon>Psychidae</taxon>
        <taxon>Oiketicinae</taxon>
        <taxon>Eumeta</taxon>
    </lineage>
</organism>
<reference evidence="2 3" key="1">
    <citation type="journal article" date="2019" name="Commun. Biol.">
        <title>The bagworm genome reveals a unique fibroin gene that provides high tensile strength.</title>
        <authorList>
            <person name="Kono N."/>
            <person name="Nakamura H."/>
            <person name="Ohtoshi R."/>
            <person name="Tomita M."/>
            <person name="Numata K."/>
            <person name="Arakawa K."/>
        </authorList>
    </citation>
    <scope>NUCLEOTIDE SEQUENCE [LARGE SCALE GENOMIC DNA]</scope>
</reference>